<dbReference type="EMBL" id="BAAADJ010000002">
    <property type="protein sequence ID" value="GAA0314294.1"/>
    <property type="molecule type" value="Genomic_DNA"/>
</dbReference>
<dbReference type="RefSeq" id="WP_343795372.1">
    <property type="nucleotide sequence ID" value="NZ_BAAADJ010000002.1"/>
</dbReference>
<protein>
    <submittedName>
        <fullName evidence="4">BTAD domain-containing putative transcriptional regulator</fullName>
    </submittedName>
</protein>
<evidence type="ECO:0000313" key="5">
    <source>
        <dbReference type="Proteomes" id="UP001500782"/>
    </source>
</evidence>
<dbReference type="InterPro" id="IPR019734">
    <property type="entry name" value="TPR_rpt"/>
</dbReference>
<dbReference type="PANTHER" id="PTHR35807:SF2">
    <property type="entry name" value="TRANSCRIPTIONAL ACTIVATOR DOMAIN"/>
    <property type="match status" value="1"/>
</dbReference>
<gene>
    <name evidence="4" type="ORF">GCM10008967_01010</name>
</gene>
<dbReference type="InterPro" id="IPR051677">
    <property type="entry name" value="AfsR-DnrI-RedD_regulator"/>
</dbReference>
<keyword evidence="2" id="KW-0804">Transcription</keyword>
<keyword evidence="5" id="KW-1185">Reference proteome</keyword>
<dbReference type="Gene3D" id="1.25.40.10">
    <property type="entry name" value="Tetratricopeptide repeat domain"/>
    <property type="match status" value="3"/>
</dbReference>
<evidence type="ECO:0000259" key="3">
    <source>
        <dbReference type="SMART" id="SM01043"/>
    </source>
</evidence>
<sequence>MKQAIVQTKLMPPQVRASYIRRAGLFKKMKAVPNYSITLVTSGAGYGKSTALSLYVRDEKVACSWYTITSHDDDILPFIDHLIQSIQRVFPSFGEELIEYRQGMDRFIREEELYTLCSIFVNEIHHLETELILVLDDFHHTEGSYLIQKWIELVIEHMPETLHLVLSSRSRPSWPVLAKFKVNGQLLDIVETDLKLTIDEVELLLVDFHELTLSEEEIHQIYVLTEGWAIAVSMIAEKLKFDELESKHISFSQTSLYDLFQYLALEVFTKQPPMIQQFLEQTSVFDEISVELCEEVLGLTGAKSMLNQLAQKSLFLHHDGDGTYRYHALFREFLQGQLQTNQPNQYHSLYERTARYYERAHQYEKALRIYEKVGNHYAVAAILQDYGSQMLEDGKLESLYDILKKLEDREKNKQYRLWFYEGEILRYRSRYAEAEQCYIQAKKMALQADDLEQACLALEGWAQIYLDTIQPSMAERILSEAIQLREQTSGATASSQNLYWLMAENFINAGDAEKAELWYIKGKEEVIDDDSQDLLYARILLRTGRIEEAKKALVKQHTEPVSKLPQSHREADLLLSLIEGMLGNNVRAKELAQAGIQTGLQTKSPFVEACGWIRMGHAVQLMEEYDVHLATQCYQTALDMMEQINISRGKAEPYMGLCLLFGGLGEYEKAREMGVKALYETEHVKDVWLSSLIQLSMGIISYYERDFERAMDQFEQALTSFNQCQDQFGQMVSHLWKALVSIETGVENALLTDLKSTLTICEYKQYEFIFLNRTIFGPKDPQVLIPLLLEAKRFMIHPDYVAKILGELGYKDIESHPGYTLKIKTLGAFKVFLGDEEIDEKAWQRGKAKELFELFVTNRTKLLEKDEIISYLWPDSKMDSANRDFKVVLNALNNALEPNRKKRSNPFYIVRQGTAYGLNEDTGIWIDADQFQEWVQAGLEEKSPDQAKPLLEKGLHFYKGEYIPDRRFDDWCIQERERLLILFLRGAEKLAQFHVREENFDQAIDWCESILEKDRTWEEAYRLLMYGYYRKNNRPQALKWYQRCVEVLKHEYGVEPLDATKQMYDIIRQTN</sequence>
<dbReference type="InterPro" id="IPR011990">
    <property type="entry name" value="TPR-like_helical_dom_sf"/>
</dbReference>
<name>A0ABN0VPX0_9BACI</name>
<dbReference type="SUPFAM" id="SSF46894">
    <property type="entry name" value="C-terminal effector domain of the bipartite response regulators"/>
    <property type="match status" value="1"/>
</dbReference>
<dbReference type="SUPFAM" id="SSF48452">
    <property type="entry name" value="TPR-like"/>
    <property type="match status" value="3"/>
</dbReference>
<dbReference type="SMART" id="SM01043">
    <property type="entry name" value="BTAD"/>
    <property type="match status" value="1"/>
</dbReference>
<dbReference type="Pfam" id="PF25873">
    <property type="entry name" value="WHD_MalT"/>
    <property type="match status" value="1"/>
</dbReference>
<feature type="domain" description="Bacterial transcriptional activator" evidence="3">
    <location>
        <begin position="926"/>
        <end position="1068"/>
    </location>
</feature>
<evidence type="ECO:0000313" key="4">
    <source>
        <dbReference type="EMBL" id="GAA0314294.1"/>
    </source>
</evidence>
<dbReference type="Pfam" id="PF03704">
    <property type="entry name" value="BTAD"/>
    <property type="match status" value="1"/>
</dbReference>
<dbReference type="InterPro" id="IPR005158">
    <property type="entry name" value="BTAD"/>
</dbReference>
<reference evidence="4 5" key="1">
    <citation type="journal article" date="2019" name="Int. J. Syst. Evol. Microbiol.">
        <title>The Global Catalogue of Microorganisms (GCM) 10K type strain sequencing project: providing services to taxonomists for standard genome sequencing and annotation.</title>
        <authorList>
            <consortium name="The Broad Institute Genomics Platform"/>
            <consortium name="The Broad Institute Genome Sequencing Center for Infectious Disease"/>
            <person name="Wu L."/>
            <person name="Ma J."/>
        </authorList>
    </citation>
    <scope>NUCLEOTIDE SEQUENCE [LARGE SCALE GENOMIC DNA]</scope>
    <source>
        <strain evidence="4 5">JCM 9731</strain>
    </source>
</reference>
<dbReference type="InterPro" id="IPR059106">
    <property type="entry name" value="WHD_MalT"/>
</dbReference>
<dbReference type="PANTHER" id="PTHR35807">
    <property type="entry name" value="TRANSCRIPTIONAL REGULATOR REDD-RELATED"/>
    <property type="match status" value="1"/>
</dbReference>
<dbReference type="InterPro" id="IPR027417">
    <property type="entry name" value="P-loop_NTPase"/>
</dbReference>
<dbReference type="Proteomes" id="UP001500782">
    <property type="component" value="Unassembled WGS sequence"/>
</dbReference>
<evidence type="ECO:0000256" key="2">
    <source>
        <dbReference type="ARBA" id="ARBA00023163"/>
    </source>
</evidence>
<accession>A0ABN0VPX0</accession>
<organism evidence="4 5">
    <name type="scientific">Bacillus carboniphilus</name>
    <dbReference type="NCBI Taxonomy" id="86663"/>
    <lineage>
        <taxon>Bacteria</taxon>
        <taxon>Bacillati</taxon>
        <taxon>Bacillota</taxon>
        <taxon>Bacilli</taxon>
        <taxon>Bacillales</taxon>
        <taxon>Bacillaceae</taxon>
        <taxon>Bacillus</taxon>
    </lineage>
</organism>
<evidence type="ECO:0000256" key="1">
    <source>
        <dbReference type="ARBA" id="ARBA00023015"/>
    </source>
</evidence>
<comment type="caution">
    <text evidence="4">The sequence shown here is derived from an EMBL/GenBank/DDBJ whole genome shotgun (WGS) entry which is preliminary data.</text>
</comment>
<dbReference type="SUPFAM" id="SSF52540">
    <property type="entry name" value="P-loop containing nucleoside triphosphate hydrolases"/>
    <property type="match status" value="1"/>
</dbReference>
<dbReference type="Gene3D" id="1.10.10.10">
    <property type="entry name" value="Winged helix-like DNA-binding domain superfamily/Winged helix DNA-binding domain"/>
    <property type="match status" value="1"/>
</dbReference>
<dbReference type="InterPro" id="IPR016032">
    <property type="entry name" value="Sig_transdc_resp-reg_C-effctor"/>
</dbReference>
<proteinExistence type="predicted"/>
<keyword evidence="1" id="KW-0805">Transcription regulation</keyword>
<dbReference type="InterPro" id="IPR036388">
    <property type="entry name" value="WH-like_DNA-bd_sf"/>
</dbReference>
<dbReference type="SMART" id="SM00028">
    <property type="entry name" value="TPR"/>
    <property type="match status" value="7"/>
</dbReference>